<dbReference type="Proteomes" id="UP000445000">
    <property type="component" value="Unassembled WGS sequence"/>
</dbReference>
<evidence type="ECO:0000313" key="7">
    <source>
        <dbReference type="Proteomes" id="UP000445000"/>
    </source>
</evidence>
<reference evidence="7" key="1">
    <citation type="submission" date="2020-01" db="EMBL/GenBank/DDBJ databases">
        <title>'Steroidobacter agaridevorans' sp. nov., agar-degrading bacteria isolated from rhizosphere soils.</title>
        <authorList>
            <person name="Ikenaga M."/>
            <person name="Kataoka M."/>
            <person name="Murouchi A."/>
            <person name="Katsuragi S."/>
            <person name="Sakai M."/>
        </authorList>
    </citation>
    <scope>NUCLEOTIDE SEQUENCE [LARGE SCALE GENOMIC DNA]</scope>
    <source>
        <strain evidence="7">YU21-B</strain>
    </source>
</reference>
<dbReference type="Gene3D" id="3.40.50.150">
    <property type="entry name" value="Vaccinia Virus protein VP39"/>
    <property type="match status" value="1"/>
</dbReference>
<keyword evidence="2 6" id="KW-0489">Methyltransferase</keyword>
<dbReference type="RefSeq" id="WP_161813446.1">
    <property type="nucleotide sequence ID" value="NZ_BLJN01000003.1"/>
</dbReference>
<dbReference type="InterPro" id="IPR002052">
    <property type="entry name" value="DNA_methylase_N6_adenine_CS"/>
</dbReference>
<dbReference type="GO" id="GO:0032259">
    <property type="term" value="P:methylation"/>
    <property type="evidence" value="ECO:0007669"/>
    <property type="project" value="UniProtKB-KW"/>
</dbReference>
<keyword evidence="7" id="KW-1185">Reference proteome</keyword>
<evidence type="ECO:0000256" key="4">
    <source>
        <dbReference type="RuleBase" id="RU362026"/>
    </source>
</evidence>
<gene>
    <name evidence="6" type="ORF">GCM10011487_38360</name>
</gene>
<dbReference type="InterPro" id="IPR029063">
    <property type="entry name" value="SAM-dependent_MTases_sf"/>
</dbReference>
<evidence type="ECO:0000313" key="6">
    <source>
        <dbReference type="EMBL" id="GFE81836.1"/>
    </source>
</evidence>
<protein>
    <recommendedName>
        <fullName evidence="4">Methyltransferase</fullName>
        <ecNumber evidence="4">2.1.1.-</ecNumber>
    </recommendedName>
</protein>
<dbReference type="AlphaFoldDB" id="A0A829YGY4"/>
<dbReference type="InterPro" id="IPR001091">
    <property type="entry name" value="RM_Methyltransferase"/>
</dbReference>
<keyword evidence="3 6" id="KW-0808">Transferase</keyword>
<sequence>MKTIASDAGRAKSWRAALVDRQDELWQRVREHGEQRRQHLSERATGVLADALQWLAELPEHSIHAVVTDPPYGMVEFEEKNHRKLRAGRGGVWRIPPSFDGAKRNPLPRFTVLSQEEISALYNFFGALAYGLNRALVPGGHVFLASNPLLSTMTFHAFQRAGFEKRGEVIRLVQTLRGGDRPKGAEKEFSDVSMMARSCWEPWGVFRKPFEGTAADNLRKWGTGGLRRISGEEPFKDVITCSPTRGAEREIAPHPSLKPQRFLRQLVRAALPLGIGIVYDPFAGSTSTLAAADRLGYLSIGTERDVTYFAMGCKAFPQLKALALG</sequence>
<dbReference type="PRINTS" id="PR00508">
    <property type="entry name" value="S21N4MTFRASE"/>
</dbReference>
<evidence type="ECO:0000259" key="5">
    <source>
        <dbReference type="Pfam" id="PF01555"/>
    </source>
</evidence>
<dbReference type="InterPro" id="IPR002941">
    <property type="entry name" value="DNA_methylase_N4/N6"/>
</dbReference>
<dbReference type="SUPFAM" id="SSF53335">
    <property type="entry name" value="S-adenosyl-L-methionine-dependent methyltransferases"/>
    <property type="match status" value="1"/>
</dbReference>
<dbReference type="PROSITE" id="PS00092">
    <property type="entry name" value="N6_MTASE"/>
    <property type="match status" value="1"/>
</dbReference>
<dbReference type="Pfam" id="PF01555">
    <property type="entry name" value="N6_N4_Mtase"/>
    <property type="match status" value="1"/>
</dbReference>
<feature type="domain" description="DNA methylase N-4/N-6" evidence="5">
    <location>
        <begin position="63"/>
        <end position="309"/>
    </location>
</feature>
<proteinExistence type="inferred from homology"/>
<comment type="similarity">
    <text evidence="1 4">Belongs to the N(4)/N(6)-methyltransferase family.</text>
</comment>
<evidence type="ECO:0000256" key="3">
    <source>
        <dbReference type="ARBA" id="ARBA00022679"/>
    </source>
</evidence>
<dbReference type="GO" id="GO:0008170">
    <property type="term" value="F:N-methyltransferase activity"/>
    <property type="evidence" value="ECO:0007669"/>
    <property type="project" value="InterPro"/>
</dbReference>
<comment type="caution">
    <text evidence="6">The sequence shown here is derived from an EMBL/GenBank/DDBJ whole genome shotgun (WGS) entry which is preliminary data.</text>
</comment>
<dbReference type="GO" id="GO:0003677">
    <property type="term" value="F:DNA binding"/>
    <property type="evidence" value="ECO:0007669"/>
    <property type="project" value="InterPro"/>
</dbReference>
<dbReference type="EMBL" id="BLJN01000003">
    <property type="protein sequence ID" value="GFE81836.1"/>
    <property type="molecule type" value="Genomic_DNA"/>
</dbReference>
<name>A0A829YGY4_9GAMM</name>
<accession>A0A829YGY4</accession>
<evidence type="ECO:0000256" key="1">
    <source>
        <dbReference type="ARBA" id="ARBA00006594"/>
    </source>
</evidence>
<organism evidence="6 7">
    <name type="scientific">Steroidobacter agaridevorans</name>
    <dbReference type="NCBI Taxonomy" id="2695856"/>
    <lineage>
        <taxon>Bacteria</taxon>
        <taxon>Pseudomonadati</taxon>
        <taxon>Pseudomonadota</taxon>
        <taxon>Gammaproteobacteria</taxon>
        <taxon>Steroidobacterales</taxon>
        <taxon>Steroidobacteraceae</taxon>
        <taxon>Steroidobacter</taxon>
    </lineage>
</organism>
<dbReference type="EC" id="2.1.1.-" evidence="4"/>
<evidence type="ECO:0000256" key="2">
    <source>
        <dbReference type="ARBA" id="ARBA00022603"/>
    </source>
</evidence>